<feature type="transmembrane region" description="Helical" evidence="1">
    <location>
        <begin position="61"/>
        <end position="85"/>
    </location>
</feature>
<dbReference type="AlphaFoldDB" id="A0A8A4JFL5"/>
<keyword evidence="2" id="KW-0496">Mitochondrion</keyword>
<organism evidence="2">
    <name type="scientific">Psyttalia humilis</name>
    <dbReference type="NCBI Taxonomy" id="566040"/>
    <lineage>
        <taxon>Eukaryota</taxon>
        <taxon>Metazoa</taxon>
        <taxon>Ecdysozoa</taxon>
        <taxon>Arthropoda</taxon>
        <taxon>Hexapoda</taxon>
        <taxon>Insecta</taxon>
        <taxon>Pterygota</taxon>
        <taxon>Neoptera</taxon>
        <taxon>Endopterygota</taxon>
        <taxon>Hymenoptera</taxon>
        <taxon>Apocrita</taxon>
        <taxon>Ichneumonoidea</taxon>
        <taxon>Braconidae</taxon>
        <taxon>Opiinae</taxon>
        <taxon>Psyttalia</taxon>
    </lineage>
</organism>
<accession>A0A8A4JFL5</accession>
<proteinExistence type="predicted"/>
<feature type="transmembrane region" description="Helical" evidence="1">
    <location>
        <begin position="36"/>
        <end position="55"/>
    </location>
</feature>
<keyword evidence="1" id="KW-0812">Transmembrane</keyword>
<sequence length="188" mass="23280">MNFFMDTLFMNMLILLDFLLIILMIIPNNYYYYHPLLMAMILIFFTIIMSIKLNYLLNSFWYSYILFLVMIGGLMILFMYFTSLINNQLFYLKSKNYLYLIVKFLIFMMIVYFYMKMYNLMYIDNFELINLNKFFKFMELDLFKNMFMDYVFDLTIYTIMYLFFMMICSVIICLKSKIPLRQINKINY</sequence>
<reference evidence="2" key="1">
    <citation type="journal article" name="Insects">
        <title>New Mitochondrial Gene Rearrangement in Psyttalia concolor, P. humilis and P. lounsburyi (Hymenoptera: Braconidae), Three Parasitoid Species of Economic Interest.</title>
        <authorList>
            <person name="Powell C."/>
            <person name="Caleca V."/>
            <person name="Rhode C."/>
            <person name="Teixeira da Costa L."/>
            <person name="van Asch B."/>
        </authorList>
    </citation>
    <scope>NUCLEOTIDE SEQUENCE</scope>
</reference>
<keyword evidence="1" id="KW-0472">Membrane</keyword>
<evidence type="ECO:0000313" key="2">
    <source>
        <dbReference type="EMBL" id="QTC30730.1"/>
    </source>
</evidence>
<geneLocation type="mitochondrion" evidence="2"/>
<feature type="transmembrane region" description="Helical" evidence="1">
    <location>
        <begin position="154"/>
        <end position="174"/>
    </location>
</feature>
<name>A0A8A4JFL5_9HYME</name>
<protein>
    <submittedName>
        <fullName evidence="2">NADH dehydrogenase subunit 6</fullName>
    </submittedName>
</protein>
<feature type="transmembrane region" description="Helical" evidence="1">
    <location>
        <begin position="97"/>
        <end position="115"/>
    </location>
</feature>
<keyword evidence="1" id="KW-1133">Transmembrane helix</keyword>
<feature type="transmembrane region" description="Helical" evidence="1">
    <location>
        <begin position="12"/>
        <end position="31"/>
    </location>
</feature>
<evidence type="ECO:0000256" key="1">
    <source>
        <dbReference type="SAM" id="Phobius"/>
    </source>
</evidence>
<gene>
    <name evidence="2" type="primary">ND6</name>
</gene>
<dbReference type="EMBL" id="MW279213">
    <property type="protein sequence ID" value="QTC30730.1"/>
    <property type="molecule type" value="Genomic_DNA"/>
</dbReference>